<proteinExistence type="predicted"/>
<dbReference type="Proteomes" id="UP000076962">
    <property type="component" value="Unassembled WGS sequence"/>
</dbReference>
<name>A0A176RX67_9GAMM</name>
<reference evidence="1 2" key="1">
    <citation type="submission" date="2016-05" db="EMBL/GenBank/DDBJ databases">
        <title>Single-cell genome of chain-forming Candidatus Thiomargarita nelsonii and comparison to other large sulfur-oxidizing bacteria.</title>
        <authorList>
            <person name="Winkel M."/>
            <person name="Salman V."/>
            <person name="Woyke T."/>
            <person name="Schulz-Vogt H."/>
            <person name="Richter M."/>
            <person name="Flood B."/>
            <person name="Bailey J."/>
            <person name="Amann R."/>
            <person name="Mussmann M."/>
        </authorList>
    </citation>
    <scope>NUCLEOTIDE SEQUENCE [LARGE SCALE GENOMIC DNA]</scope>
    <source>
        <strain evidence="1 2">THI036</strain>
    </source>
</reference>
<sequence length="50" mass="5435">MTATGDISISSAISCIDDPCACNVRAFKHFRRDVLCHAIKVTVNLPSFPL</sequence>
<keyword evidence="2" id="KW-1185">Reference proteome</keyword>
<organism evidence="1 2">
    <name type="scientific">Candidatus Thiomargarita nelsonii</name>
    <dbReference type="NCBI Taxonomy" id="1003181"/>
    <lineage>
        <taxon>Bacteria</taxon>
        <taxon>Pseudomonadati</taxon>
        <taxon>Pseudomonadota</taxon>
        <taxon>Gammaproteobacteria</taxon>
        <taxon>Thiotrichales</taxon>
        <taxon>Thiotrichaceae</taxon>
        <taxon>Thiomargarita</taxon>
    </lineage>
</organism>
<dbReference type="AlphaFoldDB" id="A0A176RX67"/>
<evidence type="ECO:0000313" key="1">
    <source>
        <dbReference type="EMBL" id="OAD20361.1"/>
    </source>
</evidence>
<evidence type="ECO:0000313" key="2">
    <source>
        <dbReference type="Proteomes" id="UP000076962"/>
    </source>
</evidence>
<protein>
    <submittedName>
        <fullName evidence="1">Uncharacterized protein</fullName>
    </submittedName>
</protein>
<dbReference type="EMBL" id="LUTY01002439">
    <property type="protein sequence ID" value="OAD20361.1"/>
    <property type="molecule type" value="Genomic_DNA"/>
</dbReference>
<comment type="caution">
    <text evidence="1">The sequence shown here is derived from an EMBL/GenBank/DDBJ whole genome shotgun (WGS) entry which is preliminary data.</text>
</comment>
<accession>A0A176RX67</accession>
<gene>
    <name evidence="1" type="ORF">THIOM_003944</name>
</gene>